<accession>X6LNQ1</accession>
<feature type="region of interest" description="Disordered" evidence="1">
    <location>
        <begin position="35"/>
        <end position="61"/>
    </location>
</feature>
<gene>
    <name evidence="2" type="ORF">RFI_33844</name>
</gene>
<name>X6LNQ1_RETFI</name>
<proteinExistence type="predicted"/>
<organism evidence="2 3">
    <name type="scientific">Reticulomyxa filosa</name>
    <dbReference type="NCBI Taxonomy" id="46433"/>
    <lineage>
        <taxon>Eukaryota</taxon>
        <taxon>Sar</taxon>
        <taxon>Rhizaria</taxon>
        <taxon>Retaria</taxon>
        <taxon>Foraminifera</taxon>
        <taxon>Monothalamids</taxon>
        <taxon>Reticulomyxidae</taxon>
        <taxon>Reticulomyxa</taxon>
    </lineage>
</organism>
<evidence type="ECO:0008006" key="4">
    <source>
        <dbReference type="Google" id="ProtNLM"/>
    </source>
</evidence>
<keyword evidence="3" id="KW-1185">Reference proteome</keyword>
<dbReference type="Proteomes" id="UP000023152">
    <property type="component" value="Unassembled WGS sequence"/>
</dbReference>
<feature type="compositionally biased region" description="Polar residues" evidence="1">
    <location>
        <begin position="39"/>
        <end position="48"/>
    </location>
</feature>
<dbReference type="AlphaFoldDB" id="X6LNQ1"/>
<sequence>MLLKAVGILKMYRNAKVPTTSESVPSKRLFRVPRRADPNQITPKSTAVETEKKATAKQGLKRKLEWLEQGSGTEQEQKRMRTNNNASMEWHQHRTSQSIRNEQLLMNGSELTILDRMSFPIFGDDDKEMTDEDLYDYAKRMDAMILSEFDQEVQEMTDRLHSFAKKMSQTNSEQKLTHEYIFPYQIKKNKPTDDMTSWWIMGNPQTSHAVRGTAKRSSYFNVNAEYVTLICSCHFNALWNLCKHNYKQINSEMVKSFLFELFSLPKSHVIEAMALPVKRLSTDENSVLLVSPVGKGWERIPGCHEYLEECQWYLDASSCLFLYGKQRQALELFVHGTFRAVPDVSRSIVTRTLTRTNVKRITSSNKFIKKKKKKLTKINY</sequence>
<evidence type="ECO:0000313" key="2">
    <source>
        <dbReference type="EMBL" id="ETO03558.1"/>
    </source>
</evidence>
<evidence type="ECO:0000256" key="1">
    <source>
        <dbReference type="SAM" id="MobiDB-lite"/>
    </source>
</evidence>
<reference evidence="2 3" key="1">
    <citation type="journal article" date="2013" name="Curr. Biol.">
        <title>The Genome of the Foraminiferan Reticulomyxa filosa.</title>
        <authorList>
            <person name="Glockner G."/>
            <person name="Hulsmann N."/>
            <person name="Schleicher M."/>
            <person name="Noegel A.A."/>
            <person name="Eichinger L."/>
            <person name="Gallinger C."/>
            <person name="Pawlowski J."/>
            <person name="Sierra R."/>
            <person name="Euteneuer U."/>
            <person name="Pillet L."/>
            <person name="Moustafa A."/>
            <person name="Platzer M."/>
            <person name="Groth M."/>
            <person name="Szafranski K."/>
            <person name="Schliwa M."/>
        </authorList>
    </citation>
    <scope>NUCLEOTIDE SEQUENCE [LARGE SCALE GENOMIC DNA]</scope>
</reference>
<dbReference type="EMBL" id="ASPP01032975">
    <property type="protein sequence ID" value="ETO03558.1"/>
    <property type="molecule type" value="Genomic_DNA"/>
</dbReference>
<comment type="caution">
    <text evidence="2">The sequence shown here is derived from an EMBL/GenBank/DDBJ whole genome shotgun (WGS) entry which is preliminary data.</text>
</comment>
<evidence type="ECO:0000313" key="3">
    <source>
        <dbReference type="Proteomes" id="UP000023152"/>
    </source>
</evidence>
<protein>
    <recommendedName>
        <fullName evidence="4">SWIM-type domain-containing protein</fullName>
    </recommendedName>
</protein>